<name>A0ABW7WH23_9NOCA</name>
<organism evidence="1 2">
    <name type="scientific">Nocardia beijingensis</name>
    <dbReference type="NCBI Taxonomy" id="95162"/>
    <lineage>
        <taxon>Bacteria</taxon>
        <taxon>Bacillati</taxon>
        <taxon>Actinomycetota</taxon>
        <taxon>Actinomycetes</taxon>
        <taxon>Mycobacteriales</taxon>
        <taxon>Nocardiaceae</taxon>
        <taxon>Nocardia</taxon>
    </lineage>
</organism>
<accession>A0ABW7WH23</accession>
<protein>
    <submittedName>
        <fullName evidence="1">Ms4533A family Cys-rich leader peptide</fullName>
    </submittedName>
</protein>
<evidence type="ECO:0000313" key="1">
    <source>
        <dbReference type="EMBL" id="MFI2322279.1"/>
    </source>
</evidence>
<dbReference type="NCBIfam" id="NF042937">
    <property type="entry name" value="leader_Ms4533A"/>
    <property type="match status" value="1"/>
</dbReference>
<evidence type="ECO:0000313" key="2">
    <source>
        <dbReference type="Proteomes" id="UP001611450"/>
    </source>
</evidence>
<dbReference type="EMBL" id="JBIRXV010000003">
    <property type="protein sequence ID" value="MFI2322279.1"/>
    <property type="molecule type" value="Genomic_DNA"/>
</dbReference>
<keyword evidence="2" id="KW-1185">Reference proteome</keyword>
<sequence>MKPPSCWALRFELGLVLCYSLPVSSSAVPQVRHELALIAVGDLAVADVYCR</sequence>
<proteinExistence type="predicted"/>
<comment type="caution">
    <text evidence="1">The sequence shown here is derived from an EMBL/GenBank/DDBJ whole genome shotgun (WGS) entry which is preliminary data.</text>
</comment>
<dbReference type="RefSeq" id="WP_396947232.1">
    <property type="nucleotide sequence ID" value="NZ_JBIRXV010000003.1"/>
</dbReference>
<reference evidence="1 2" key="1">
    <citation type="submission" date="2024-10" db="EMBL/GenBank/DDBJ databases">
        <title>The Natural Products Discovery Center: Release of the First 8490 Sequenced Strains for Exploring Actinobacteria Biosynthetic Diversity.</title>
        <authorList>
            <person name="Kalkreuter E."/>
            <person name="Kautsar S.A."/>
            <person name="Yang D."/>
            <person name="Bader C.D."/>
            <person name="Teijaro C.N."/>
            <person name="Fluegel L."/>
            <person name="Davis C.M."/>
            <person name="Simpson J.R."/>
            <person name="Lauterbach L."/>
            <person name="Steele A.D."/>
            <person name="Gui C."/>
            <person name="Meng S."/>
            <person name="Li G."/>
            <person name="Viehrig K."/>
            <person name="Ye F."/>
            <person name="Su P."/>
            <person name="Kiefer A.F."/>
            <person name="Nichols A."/>
            <person name="Cepeda A.J."/>
            <person name="Yan W."/>
            <person name="Fan B."/>
            <person name="Jiang Y."/>
            <person name="Adhikari A."/>
            <person name="Zheng C.-J."/>
            <person name="Schuster L."/>
            <person name="Cowan T.M."/>
            <person name="Smanski M.J."/>
            <person name="Chevrette M.G."/>
            <person name="De Carvalho L.P.S."/>
            <person name="Shen B."/>
        </authorList>
    </citation>
    <scope>NUCLEOTIDE SEQUENCE [LARGE SCALE GENOMIC DNA]</scope>
    <source>
        <strain evidence="1 2">NPDC019626</strain>
    </source>
</reference>
<gene>
    <name evidence="1" type="ORF">ACH47G_17475</name>
</gene>
<dbReference type="Proteomes" id="UP001611450">
    <property type="component" value="Unassembled WGS sequence"/>
</dbReference>